<evidence type="ECO:0000259" key="15">
    <source>
        <dbReference type="PROSITE" id="PS51987"/>
    </source>
</evidence>
<dbReference type="GO" id="GO:0005524">
    <property type="term" value="F:ATP binding"/>
    <property type="evidence" value="ECO:0007669"/>
    <property type="project" value="UniProtKB-KW"/>
</dbReference>
<evidence type="ECO:0000256" key="11">
    <source>
        <dbReference type="PIRSR" id="PIRSR604809-3"/>
    </source>
</evidence>
<evidence type="ECO:0000256" key="9">
    <source>
        <dbReference type="ARBA" id="ARBA00049436"/>
    </source>
</evidence>
<dbReference type="GO" id="GO:0004356">
    <property type="term" value="F:glutamine synthetase activity"/>
    <property type="evidence" value="ECO:0007669"/>
    <property type="project" value="UniProtKB-EC"/>
</dbReference>
<dbReference type="GO" id="GO:0046872">
    <property type="term" value="F:metal ion binding"/>
    <property type="evidence" value="ECO:0007669"/>
    <property type="project" value="UniProtKB-KW"/>
</dbReference>
<feature type="binding site" evidence="11">
    <location>
        <position position="261"/>
    </location>
    <ligand>
        <name>Mg(2+)</name>
        <dbReference type="ChEBI" id="CHEBI:18420"/>
        <label>1</label>
    </ligand>
</feature>
<dbReference type="PROSITE" id="PS51986">
    <property type="entry name" value="GS_BETA_GRASP"/>
    <property type="match status" value="1"/>
</dbReference>
<dbReference type="InterPro" id="IPR036651">
    <property type="entry name" value="Gln_synt_N_sf"/>
</dbReference>
<dbReference type="Pfam" id="PF03951">
    <property type="entry name" value="Gln-synt_N"/>
    <property type="match status" value="1"/>
</dbReference>
<feature type="binding site" evidence="11">
    <location>
        <position position="205"/>
    </location>
    <ligand>
        <name>Mg(2+)</name>
        <dbReference type="ChEBI" id="CHEBI:18420"/>
        <label>1</label>
    </ligand>
</feature>
<protein>
    <recommendedName>
        <fullName evidence="3">Glutamine synthetase</fullName>
        <ecNumber evidence="2">6.3.1.2</ecNumber>
    </recommendedName>
    <alternativeName>
        <fullName evidence="8">Glutamate--ammonia ligase</fullName>
    </alternativeName>
    <alternativeName>
        <fullName evidence="7">Glutamine synthetase I alpha</fullName>
    </alternativeName>
</protein>
<evidence type="ECO:0000256" key="3">
    <source>
        <dbReference type="ARBA" id="ARBA00021364"/>
    </source>
</evidence>
<dbReference type="EC" id="6.3.1.2" evidence="2"/>
<evidence type="ECO:0000256" key="6">
    <source>
        <dbReference type="ARBA" id="ARBA00022840"/>
    </source>
</evidence>
<evidence type="ECO:0000259" key="14">
    <source>
        <dbReference type="PROSITE" id="PS51986"/>
    </source>
</evidence>
<keyword evidence="4 16" id="KW-0436">Ligase</keyword>
<dbReference type="AlphaFoldDB" id="A0A3P7PTH3"/>
<dbReference type="PANTHER" id="PTHR43407">
    <property type="entry name" value="GLUTAMINE SYNTHETASE"/>
    <property type="match status" value="1"/>
</dbReference>
<evidence type="ECO:0000256" key="7">
    <source>
        <dbReference type="ARBA" id="ARBA00030136"/>
    </source>
</evidence>
<feature type="domain" description="GS catalytic" evidence="15">
    <location>
        <begin position="125"/>
        <end position="457"/>
    </location>
</feature>
<keyword evidence="11" id="KW-0460">Magnesium</keyword>
<dbReference type="SMART" id="SM01230">
    <property type="entry name" value="Gln-synt_C"/>
    <property type="match status" value="1"/>
</dbReference>
<reference evidence="16 17" key="1">
    <citation type="submission" date="2018-09" db="EMBL/GenBank/DDBJ databases">
        <authorList>
            <person name="Postec A."/>
        </authorList>
    </citation>
    <scope>NUCLEOTIDE SEQUENCE [LARGE SCALE GENOMIC DNA]</scope>
    <source>
        <strain evidence="16">70B-A</strain>
    </source>
</reference>
<evidence type="ECO:0000256" key="10">
    <source>
        <dbReference type="PIRSR" id="PIRSR604809-1"/>
    </source>
</evidence>
<feature type="binding site" evidence="11">
    <location>
        <position position="212"/>
    </location>
    <ligand>
        <name>Mg(2+)</name>
        <dbReference type="ChEBI" id="CHEBI:18420"/>
        <label>1</label>
    </ligand>
</feature>
<comment type="catalytic activity">
    <reaction evidence="9">
        <text>L-glutamate + NH4(+) + ATP = L-glutamine + ADP + phosphate + H(+)</text>
        <dbReference type="Rhea" id="RHEA:16169"/>
        <dbReference type="ChEBI" id="CHEBI:15378"/>
        <dbReference type="ChEBI" id="CHEBI:28938"/>
        <dbReference type="ChEBI" id="CHEBI:29985"/>
        <dbReference type="ChEBI" id="CHEBI:30616"/>
        <dbReference type="ChEBI" id="CHEBI:43474"/>
        <dbReference type="ChEBI" id="CHEBI:58359"/>
        <dbReference type="ChEBI" id="CHEBI:456216"/>
        <dbReference type="EC" id="6.3.1.2"/>
    </reaction>
</comment>
<dbReference type="GO" id="GO:0006542">
    <property type="term" value="P:glutamine biosynthetic process"/>
    <property type="evidence" value="ECO:0007669"/>
    <property type="project" value="InterPro"/>
</dbReference>
<accession>A0A3P7PTH3</accession>
<dbReference type="InterPro" id="IPR004809">
    <property type="entry name" value="Gln_synth_I"/>
</dbReference>
<keyword evidence="5" id="KW-0547">Nucleotide-binding</keyword>
<feature type="domain" description="GS beta-grasp" evidence="14">
    <location>
        <begin position="33"/>
        <end position="118"/>
    </location>
</feature>
<feature type="binding site" evidence="10">
    <location>
        <position position="352"/>
    </location>
    <ligand>
        <name>L-glutamate</name>
        <dbReference type="ChEBI" id="CHEBI:29985"/>
    </ligand>
</feature>
<sequence>MRLFLIKLKPRRRYLVEGKKYTKADIQRIVADEDIKFIRLQFVDILGALKNVAITVDQLDKALNGEIMFDGSSISGFVRMEESDMYLIPDLDTFVSFPWRTHQSKVARLICDIYKTTGEPYGDDPRGVLKHAIAEAETMGYAFDVRPEFEFFLFQTDENGDPTTITHDKAGYFDLGPMDLGENVRRDMVLTLEEMGFKIRASHHEDAPGQHEIDFESADAITMADQIVTFKLVVKVVAQKHGLHATFMPKPLSHINGSGMHINMKLKDQNGKNIFYDAQDPLKLSQTAYYFLGGLLAHSKAITAITNPTVNSYKRLVPGFEAPVHIGWSTSNLSPLVRIPTVRGEEALLELRSPDPSCNPYLGLSVILKAGLDGINNKIMPPEMMNSDQLRAISNILSEDTLPSDLKEAIIELSKDPVIKEALGNVYDSYIKAKGFEWDAYQKQVHAWEVDTYTSRY</sequence>
<dbReference type="InterPro" id="IPR014746">
    <property type="entry name" value="Gln_synth/guanido_kin_cat_dom"/>
</dbReference>
<feature type="binding site" evidence="11">
    <location>
        <position position="148"/>
    </location>
    <ligand>
        <name>Mg(2+)</name>
        <dbReference type="ChEBI" id="CHEBI:18420"/>
        <label>1</label>
    </ligand>
</feature>
<dbReference type="GO" id="GO:0005737">
    <property type="term" value="C:cytoplasm"/>
    <property type="evidence" value="ECO:0007669"/>
    <property type="project" value="TreeGrafter"/>
</dbReference>
<proteinExistence type="inferred from homology"/>
<dbReference type="NCBIfam" id="TIGR00653">
    <property type="entry name" value="GlnA"/>
    <property type="match status" value="1"/>
</dbReference>
<name>A0A3P7PTH3_9FIRM</name>
<dbReference type="SUPFAM" id="SSF55931">
    <property type="entry name" value="Glutamine synthetase/guanido kinase"/>
    <property type="match status" value="1"/>
</dbReference>
<comment type="similarity">
    <text evidence="1 12 13">Belongs to the glutamine synthetase family.</text>
</comment>
<dbReference type="PROSITE" id="PS00180">
    <property type="entry name" value="GLNA_1"/>
    <property type="match status" value="1"/>
</dbReference>
<gene>
    <name evidence="16" type="primary">glnA</name>
    <name evidence="16" type="ORF">PATL70BA_0666</name>
</gene>
<dbReference type="FunFam" id="3.10.20.70:FF:000005">
    <property type="entry name" value="Glutamine synthetase"/>
    <property type="match status" value="1"/>
</dbReference>
<comment type="cofactor">
    <cofactor evidence="11">
        <name>Mg(2+)</name>
        <dbReference type="ChEBI" id="CHEBI:18420"/>
    </cofactor>
    <text evidence="11">Binds 2 Mg(2+) ions per subunit.</text>
</comment>
<evidence type="ECO:0000256" key="5">
    <source>
        <dbReference type="ARBA" id="ARBA00022741"/>
    </source>
</evidence>
<feature type="binding site" evidence="10">
    <location>
        <position position="315"/>
    </location>
    <ligand>
        <name>L-glutamate</name>
        <dbReference type="ChEBI" id="CHEBI:29985"/>
    </ligand>
</feature>
<dbReference type="Gene3D" id="3.30.590.10">
    <property type="entry name" value="Glutamine synthetase/guanido kinase, catalytic domain"/>
    <property type="match status" value="1"/>
</dbReference>
<evidence type="ECO:0000256" key="4">
    <source>
        <dbReference type="ARBA" id="ARBA00022598"/>
    </source>
</evidence>
<feature type="binding site" evidence="11">
    <location>
        <position position="350"/>
    </location>
    <ligand>
        <name>Mg(2+)</name>
        <dbReference type="ChEBI" id="CHEBI:18420"/>
        <label>1</label>
    </ligand>
</feature>
<evidence type="ECO:0000313" key="16">
    <source>
        <dbReference type="EMBL" id="VDN46531.1"/>
    </source>
</evidence>
<evidence type="ECO:0000256" key="8">
    <source>
        <dbReference type="ARBA" id="ARBA00030668"/>
    </source>
</evidence>
<dbReference type="InterPro" id="IPR008146">
    <property type="entry name" value="Gln_synth_cat_dom"/>
</dbReference>
<dbReference type="Gene3D" id="3.10.20.70">
    <property type="entry name" value="Glutamine synthetase, N-terminal domain"/>
    <property type="match status" value="1"/>
</dbReference>
<evidence type="ECO:0000256" key="2">
    <source>
        <dbReference type="ARBA" id="ARBA00012937"/>
    </source>
</evidence>
<dbReference type="SUPFAM" id="SSF54368">
    <property type="entry name" value="Glutamine synthetase, N-terminal domain"/>
    <property type="match status" value="1"/>
</dbReference>
<dbReference type="Pfam" id="PF00120">
    <property type="entry name" value="Gln-synt_C"/>
    <property type="match status" value="1"/>
</dbReference>
<feature type="binding site" evidence="10">
    <location>
        <position position="321"/>
    </location>
    <ligand>
        <name>L-glutamate</name>
        <dbReference type="ChEBI" id="CHEBI:29985"/>
    </ligand>
</feature>
<dbReference type="KEGG" id="cbar:PATL70BA_0666"/>
<dbReference type="PROSITE" id="PS51987">
    <property type="entry name" value="GS_CATALYTIC"/>
    <property type="match status" value="1"/>
</dbReference>
<dbReference type="InterPro" id="IPR027302">
    <property type="entry name" value="Gln_synth_N_conserv_site"/>
</dbReference>
<dbReference type="Proteomes" id="UP000279029">
    <property type="component" value="Chromosome"/>
</dbReference>
<dbReference type="GO" id="GO:0016020">
    <property type="term" value="C:membrane"/>
    <property type="evidence" value="ECO:0007669"/>
    <property type="project" value="TreeGrafter"/>
</dbReference>
<dbReference type="InterPro" id="IPR008147">
    <property type="entry name" value="Gln_synt_N"/>
</dbReference>
<feature type="binding site" evidence="11">
    <location>
        <position position="150"/>
    </location>
    <ligand>
        <name>Mg(2+)</name>
        <dbReference type="ChEBI" id="CHEBI:18420"/>
        <label>1</label>
    </ligand>
</feature>
<evidence type="ECO:0000256" key="12">
    <source>
        <dbReference type="PROSITE-ProRule" id="PRU01330"/>
    </source>
</evidence>
<evidence type="ECO:0000256" key="1">
    <source>
        <dbReference type="ARBA" id="ARBA00009897"/>
    </source>
</evidence>
<keyword evidence="17" id="KW-1185">Reference proteome</keyword>
<organism evidence="16 17">
    <name type="scientific">Petrocella atlantisensis</name>
    <dbReference type="NCBI Taxonomy" id="2173034"/>
    <lineage>
        <taxon>Bacteria</taxon>
        <taxon>Bacillati</taxon>
        <taxon>Bacillota</taxon>
        <taxon>Clostridia</taxon>
        <taxon>Lachnospirales</taxon>
        <taxon>Vallitaleaceae</taxon>
        <taxon>Petrocella</taxon>
    </lineage>
</organism>
<dbReference type="EMBL" id="LR130778">
    <property type="protein sequence ID" value="VDN46531.1"/>
    <property type="molecule type" value="Genomic_DNA"/>
</dbReference>
<evidence type="ECO:0000256" key="13">
    <source>
        <dbReference type="RuleBase" id="RU000384"/>
    </source>
</evidence>
<keyword evidence="11" id="KW-0479">Metal-binding</keyword>
<feature type="binding site" evidence="10">
    <location>
        <begin position="256"/>
        <end position="257"/>
    </location>
    <ligand>
        <name>L-glutamate</name>
        <dbReference type="ChEBI" id="CHEBI:29985"/>
    </ligand>
</feature>
<dbReference type="PANTHER" id="PTHR43407:SF1">
    <property type="entry name" value="LENGSIN"/>
    <property type="match status" value="1"/>
</dbReference>
<evidence type="ECO:0000313" key="17">
    <source>
        <dbReference type="Proteomes" id="UP000279029"/>
    </source>
</evidence>
<keyword evidence="6" id="KW-0067">ATP-binding</keyword>
<dbReference type="OrthoDB" id="9807095at2"/>